<organism evidence="2 3">
    <name type="scientific">Amycolatopsis methanolica 239</name>
    <dbReference type="NCBI Taxonomy" id="1068978"/>
    <lineage>
        <taxon>Bacteria</taxon>
        <taxon>Bacillati</taxon>
        <taxon>Actinomycetota</taxon>
        <taxon>Actinomycetes</taxon>
        <taxon>Pseudonocardiales</taxon>
        <taxon>Pseudonocardiaceae</taxon>
        <taxon>Amycolatopsis</taxon>
        <taxon>Amycolatopsis methanolica group</taxon>
    </lineage>
</organism>
<keyword evidence="3" id="KW-1185">Reference proteome</keyword>
<dbReference type="SUPFAM" id="SSF49503">
    <property type="entry name" value="Cupredoxins"/>
    <property type="match status" value="1"/>
</dbReference>
<evidence type="ECO:0000313" key="3">
    <source>
        <dbReference type="Proteomes" id="UP000062973"/>
    </source>
</evidence>
<reference evidence="2 3" key="1">
    <citation type="submission" date="2014-07" db="EMBL/GenBank/DDBJ databases">
        <title>Whole Genome Sequence of the Amycolatopsis methanolica 239.</title>
        <authorList>
            <person name="Tang B."/>
        </authorList>
    </citation>
    <scope>NUCLEOTIDE SEQUENCE [LARGE SCALE GENOMIC DNA]</scope>
    <source>
        <strain evidence="2 3">239</strain>
    </source>
</reference>
<protein>
    <recommendedName>
        <fullName evidence="4">EfeO-type cupredoxin-like domain-containing protein</fullName>
    </recommendedName>
</protein>
<accession>A0A076MUL9</accession>
<dbReference type="AlphaFoldDB" id="A0A076MUL9"/>
<dbReference type="InterPro" id="IPR008972">
    <property type="entry name" value="Cupredoxin"/>
</dbReference>
<evidence type="ECO:0000256" key="1">
    <source>
        <dbReference type="SAM" id="SignalP"/>
    </source>
</evidence>
<feature type="chain" id="PRO_5039035181" description="EfeO-type cupredoxin-like domain-containing protein" evidence="1">
    <location>
        <begin position="20"/>
        <end position="117"/>
    </location>
</feature>
<dbReference type="EMBL" id="CP009110">
    <property type="protein sequence ID" value="AIJ24459.1"/>
    <property type="molecule type" value="Genomic_DNA"/>
</dbReference>
<dbReference type="eggNOG" id="COG1622">
    <property type="taxonomic scope" value="Bacteria"/>
</dbReference>
<keyword evidence="1" id="KW-0732">Signal</keyword>
<proteinExistence type="predicted"/>
<dbReference type="RefSeq" id="WP_017983296.1">
    <property type="nucleotide sequence ID" value="NZ_AQUL01000001.1"/>
</dbReference>
<dbReference type="KEGG" id="amq:AMETH_4367"/>
<dbReference type="STRING" id="1068978.AMETH_4367"/>
<sequence length="117" mass="12132">MRRFVVPVLAMLLVTTGCGSTAPQQQPGAAPEVAVFTVTGGKRTSGPDRVEVAAGRTVTIEVTTDAPDELHVHGYDRTADVVAGQSASVTFTADIPGLFEVELHNSGAALTELRVTA</sequence>
<name>A0A076MUL9_AMYME</name>
<gene>
    <name evidence="2" type="ORF">AMETH_4367</name>
</gene>
<dbReference type="HOGENOM" id="CLU_126512_0_0_11"/>
<feature type="signal peptide" evidence="1">
    <location>
        <begin position="1"/>
        <end position="19"/>
    </location>
</feature>
<dbReference type="Proteomes" id="UP000062973">
    <property type="component" value="Chromosome"/>
</dbReference>
<evidence type="ECO:0008006" key="4">
    <source>
        <dbReference type="Google" id="ProtNLM"/>
    </source>
</evidence>
<dbReference type="Gene3D" id="2.60.40.420">
    <property type="entry name" value="Cupredoxins - blue copper proteins"/>
    <property type="match status" value="1"/>
</dbReference>
<dbReference type="PATRIC" id="fig|1068978.7.peg.4676"/>
<dbReference type="OrthoDB" id="6717945at2"/>
<evidence type="ECO:0000313" key="2">
    <source>
        <dbReference type="EMBL" id="AIJ24459.1"/>
    </source>
</evidence>
<dbReference type="PROSITE" id="PS51257">
    <property type="entry name" value="PROKAR_LIPOPROTEIN"/>
    <property type="match status" value="1"/>
</dbReference>